<keyword evidence="1" id="KW-0238">DNA-binding</keyword>
<proteinExistence type="predicted"/>
<dbReference type="SMART" id="SM00530">
    <property type="entry name" value="HTH_XRE"/>
    <property type="match status" value="1"/>
</dbReference>
<dbReference type="InterPro" id="IPR013096">
    <property type="entry name" value="Cupin_2"/>
</dbReference>
<dbReference type="InterPro" id="IPR011051">
    <property type="entry name" value="RmlC_Cupin_sf"/>
</dbReference>
<dbReference type="InterPro" id="IPR010982">
    <property type="entry name" value="Lambda_DNA-bd_dom_sf"/>
</dbReference>
<evidence type="ECO:0000313" key="4">
    <source>
        <dbReference type="EMBL" id="WFP24368.1"/>
    </source>
</evidence>
<sequence length="219" mass="23835">MALDEPDVAQVSLGAEIRRRRKQHGLTLTNLAAQAGISHPFLSQLERGYARPSMTTLERIARALDTTQVSLMLAADPAHVAGAPSPAPVGTQLVRAGEGAILPQAGDNAGYARLLVRGDAAFFPQEQLLNRRDYGEYFQHEQDEWLHVVDGEVEVDLGDGSLLELRRGDSLYYAGGIPHRWRLTGSEAARLVVVQASTQVSEIRDGGGGSRGWESRRRS</sequence>
<dbReference type="PROSITE" id="PS50943">
    <property type="entry name" value="HTH_CROC1"/>
    <property type="match status" value="1"/>
</dbReference>
<dbReference type="EMBL" id="CP121270">
    <property type="protein sequence ID" value="WFP24368.1"/>
    <property type="molecule type" value="Genomic_DNA"/>
</dbReference>
<protein>
    <submittedName>
        <fullName evidence="4">XRE family transcriptional regulator</fullName>
    </submittedName>
</protein>
<dbReference type="Proteomes" id="UP001213504">
    <property type="component" value="Chromosome"/>
</dbReference>
<dbReference type="SUPFAM" id="SSF47413">
    <property type="entry name" value="lambda repressor-like DNA-binding domains"/>
    <property type="match status" value="1"/>
</dbReference>
<dbReference type="RefSeq" id="WP_058249777.1">
    <property type="nucleotide sequence ID" value="NZ_CBDRMI010000002.1"/>
</dbReference>
<dbReference type="PANTHER" id="PTHR46797">
    <property type="entry name" value="HTH-TYPE TRANSCRIPTIONAL REGULATOR"/>
    <property type="match status" value="1"/>
</dbReference>
<dbReference type="InterPro" id="IPR001387">
    <property type="entry name" value="Cro/C1-type_HTH"/>
</dbReference>
<dbReference type="Pfam" id="PF01381">
    <property type="entry name" value="HTH_3"/>
    <property type="match status" value="1"/>
</dbReference>
<dbReference type="SUPFAM" id="SSF51182">
    <property type="entry name" value="RmlC-like cupins"/>
    <property type="match status" value="1"/>
</dbReference>
<evidence type="ECO:0000256" key="1">
    <source>
        <dbReference type="ARBA" id="ARBA00023125"/>
    </source>
</evidence>
<dbReference type="Gene3D" id="2.60.120.10">
    <property type="entry name" value="Jelly Rolls"/>
    <property type="match status" value="1"/>
</dbReference>
<dbReference type="Gene3D" id="1.10.260.40">
    <property type="entry name" value="lambda repressor-like DNA-binding domains"/>
    <property type="match status" value="1"/>
</dbReference>
<reference evidence="3" key="2">
    <citation type="submission" date="2022-01" db="EMBL/GenBank/DDBJ databases">
        <authorList>
            <person name="Sanchez-Suarez J."/>
            <person name="Villamil L."/>
            <person name="Diaz L.E."/>
        </authorList>
    </citation>
    <scope>NUCLEOTIDE SEQUENCE</scope>
    <source>
        <strain evidence="3">EUFUS-Z928</strain>
    </source>
</reference>
<feature type="domain" description="HTH cro/C1-type" evidence="2">
    <location>
        <begin position="17"/>
        <end position="71"/>
    </location>
</feature>
<dbReference type="CDD" id="cd00093">
    <property type="entry name" value="HTH_XRE"/>
    <property type="match status" value="1"/>
</dbReference>
<dbReference type="InterPro" id="IPR014710">
    <property type="entry name" value="RmlC-like_jellyroll"/>
</dbReference>
<reference evidence="4" key="3">
    <citation type="submission" date="2023-04" db="EMBL/GenBank/DDBJ databases">
        <title>Complete genome sequence of a phthalic acid esters degrading bacterial strain.</title>
        <authorList>
            <person name="Weng L."/>
            <person name="Jia Y."/>
            <person name="Ren L."/>
        </authorList>
    </citation>
    <scope>NUCLEOTIDE SEQUENCE</scope>
    <source>
        <strain evidence="4">RL-LY01</strain>
    </source>
</reference>
<accession>A0AAX3T673</accession>
<evidence type="ECO:0000259" key="2">
    <source>
        <dbReference type="PROSITE" id="PS50943"/>
    </source>
</evidence>
<gene>
    <name evidence="3" type="ORF">L2299_08015</name>
    <name evidence="4" type="ORF">P9A14_19905</name>
</gene>
<organism evidence="4 6">
    <name type="scientific">Gordonia hongkongensis</name>
    <dbReference type="NCBI Taxonomy" id="1701090"/>
    <lineage>
        <taxon>Bacteria</taxon>
        <taxon>Bacillati</taxon>
        <taxon>Actinomycetota</taxon>
        <taxon>Actinomycetes</taxon>
        <taxon>Mycobacteriales</taxon>
        <taxon>Gordoniaceae</taxon>
        <taxon>Gordonia</taxon>
    </lineage>
</organism>
<evidence type="ECO:0000313" key="5">
    <source>
        <dbReference type="Proteomes" id="UP001152308"/>
    </source>
</evidence>
<dbReference type="Proteomes" id="UP001152308">
    <property type="component" value="Unassembled WGS sequence"/>
</dbReference>
<evidence type="ECO:0000313" key="6">
    <source>
        <dbReference type="Proteomes" id="UP001213504"/>
    </source>
</evidence>
<dbReference type="GO" id="GO:0005829">
    <property type="term" value="C:cytosol"/>
    <property type="evidence" value="ECO:0007669"/>
    <property type="project" value="TreeGrafter"/>
</dbReference>
<dbReference type="EMBL" id="JAKJLQ010000004">
    <property type="protein sequence ID" value="MDF6100998.1"/>
    <property type="molecule type" value="Genomic_DNA"/>
</dbReference>
<dbReference type="GO" id="GO:0003700">
    <property type="term" value="F:DNA-binding transcription factor activity"/>
    <property type="evidence" value="ECO:0007669"/>
    <property type="project" value="TreeGrafter"/>
</dbReference>
<dbReference type="PANTHER" id="PTHR46797:SF1">
    <property type="entry name" value="METHYLPHOSPHONATE SYNTHASE"/>
    <property type="match status" value="1"/>
</dbReference>
<reference evidence="3" key="1">
    <citation type="journal article" date="2022" name="Data Brief">
        <title>Draft genome sequence data of Gordonia hongkongensis strain EUFUS-Z928 isolated from the octocoral Eunicea fusca.</title>
        <authorList>
            <person name="Sanchez-Suarez J."/>
            <person name="Diaz L."/>
            <person name="Melo-Bolivar J."/>
            <person name="Villamil L."/>
        </authorList>
    </citation>
    <scope>NUCLEOTIDE SEQUENCE</scope>
    <source>
        <strain evidence="3">EUFUS-Z928</strain>
    </source>
</reference>
<evidence type="ECO:0000313" key="3">
    <source>
        <dbReference type="EMBL" id="MDF6100998.1"/>
    </source>
</evidence>
<dbReference type="GO" id="GO:0003677">
    <property type="term" value="F:DNA binding"/>
    <property type="evidence" value="ECO:0007669"/>
    <property type="project" value="UniProtKB-KW"/>
</dbReference>
<dbReference type="AlphaFoldDB" id="A0AAX3T673"/>
<keyword evidence="5" id="KW-1185">Reference proteome</keyword>
<dbReference type="Pfam" id="PF07883">
    <property type="entry name" value="Cupin_2"/>
    <property type="match status" value="1"/>
</dbReference>
<name>A0AAX3T673_9ACTN</name>
<dbReference type="InterPro" id="IPR050807">
    <property type="entry name" value="TransReg_Diox_bact_type"/>
</dbReference>
<dbReference type="CDD" id="cd02209">
    <property type="entry name" value="cupin_XRE_C"/>
    <property type="match status" value="1"/>
</dbReference>